<evidence type="ECO:0000313" key="1">
    <source>
        <dbReference type="EMBL" id="CAA9516835.1"/>
    </source>
</evidence>
<dbReference type="EMBL" id="CADCVN010001068">
    <property type="protein sequence ID" value="CAA9516835.1"/>
    <property type="molecule type" value="Genomic_DNA"/>
</dbReference>
<organism evidence="1">
    <name type="scientific">uncultured Segetibacter sp</name>
    <dbReference type="NCBI Taxonomy" id="481133"/>
    <lineage>
        <taxon>Bacteria</taxon>
        <taxon>Pseudomonadati</taxon>
        <taxon>Bacteroidota</taxon>
        <taxon>Chitinophagia</taxon>
        <taxon>Chitinophagales</taxon>
        <taxon>Chitinophagaceae</taxon>
        <taxon>Segetibacter</taxon>
        <taxon>environmental samples</taxon>
    </lineage>
</organism>
<sequence>MQFCCSLFFSVSRFNGVCQINNINIWFTNIKMLINLLLTLRQKFFFLASGKIATEPQ</sequence>
<reference evidence="1" key="1">
    <citation type="submission" date="2020-02" db="EMBL/GenBank/DDBJ databases">
        <authorList>
            <person name="Meier V. D."/>
        </authorList>
    </citation>
    <scope>NUCLEOTIDE SEQUENCE</scope>
    <source>
        <strain evidence="1">AVDCRST_MAG96</strain>
    </source>
</reference>
<protein>
    <submittedName>
        <fullName evidence="1">Uncharacterized protein</fullName>
    </submittedName>
</protein>
<gene>
    <name evidence="1" type="ORF">AVDCRST_MAG96-2728</name>
</gene>
<proteinExistence type="predicted"/>
<dbReference type="AlphaFoldDB" id="A0A6J4T8R7"/>
<accession>A0A6J4T8R7</accession>
<name>A0A6J4T8R7_9BACT</name>